<keyword evidence="2" id="KW-1185">Reference proteome</keyword>
<evidence type="ECO:0000313" key="2">
    <source>
        <dbReference type="Proteomes" id="UP001597214"/>
    </source>
</evidence>
<name>A0ABW4LLQ4_9BACI</name>
<organism evidence="1 2">
    <name type="scientific">Bacillus salitolerans</name>
    <dbReference type="NCBI Taxonomy" id="1437434"/>
    <lineage>
        <taxon>Bacteria</taxon>
        <taxon>Bacillati</taxon>
        <taxon>Bacillota</taxon>
        <taxon>Bacilli</taxon>
        <taxon>Bacillales</taxon>
        <taxon>Bacillaceae</taxon>
        <taxon>Bacillus</taxon>
    </lineage>
</organism>
<dbReference type="RefSeq" id="WP_377927230.1">
    <property type="nucleotide sequence ID" value="NZ_JBHUEM010000005.1"/>
</dbReference>
<protein>
    <submittedName>
        <fullName evidence="1">Uncharacterized protein</fullName>
    </submittedName>
</protein>
<gene>
    <name evidence="1" type="ORF">ACFSCX_05850</name>
</gene>
<comment type="caution">
    <text evidence="1">The sequence shown here is derived from an EMBL/GenBank/DDBJ whole genome shotgun (WGS) entry which is preliminary data.</text>
</comment>
<reference evidence="2" key="1">
    <citation type="journal article" date="2019" name="Int. J. Syst. Evol. Microbiol.">
        <title>The Global Catalogue of Microorganisms (GCM) 10K type strain sequencing project: providing services to taxonomists for standard genome sequencing and annotation.</title>
        <authorList>
            <consortium name="The Broad Institute Genomics Platform"/>
            <consortium name="The Broad Institute Genome Sequencing Center for Infectious Disease"/>
            <person name="Wu L."/>
            <person name="Ma J."/>
        </authorList>
    </citation>
    <scope>NUCLEOTIDE SEQUENCE [LARGE SCALE GENOMIC DNA]</scope>
    <source>
        <strain evidence="2">CCUG 49339</strain>
    </source>
</reference>
<proteinExistence type="predicted"/>
<sequence length="136" mass="16088">MVMLIENFVRFKIMKDGITLFSDLSACEVREHIYEFLLNSELKFSPTLQEHWNEDTDKLEIFMHSDNWEDEENYEKYESYYDQCEELGFSDVDDEVATHNILKYLGIEVIFTHIEQPDNTKINIPESYQDGGATNV</sequence>
<dbReference type="Proteomes" id="UP001597214">
    <property type="component" value="Unassembled WGS sequence"/>
</dbReference>
<accession>A0ABW4LLQ4</accession>
<dbReference type="EMBL" id="JBHUEM010000005">
    <property type="protein sequence ID" value="MFD1736084.1"/>
    <property type="molecule type" value="Genomic_DNA"/>
</dbReference>
<evidence type="ECO:0000313" key="1">
    <source>
        <dbReference type="EMBL" id="MFD1736084.1"/>
    </source>
</evidence>